<dbReference type="AlphaFoldDB" id="A0A1A7YVT1"/>
<gene>
    <name evidence="7" type="primary">VAMP5</name>
</gene>
<proteinExistence type="inferred from homology"/>
<dbReference type="InterPro" id="IPR016444">
    <property type="entry name" value="Synaptobrevin/VAMP"/>
</dbReference>
<name>A0A1A7YVT1_9TELE</name>
<evidence type="ECO:0000259" key="6">
    <source>
        <dbReference type="PROSITE" id="PS50892"/>
    </source>
</evidence>
<dbReference type="SUPFAM" id="SSF58038">
    <property type="entry name" value="SNARE fusion complex"/>
    <property type="match status" value="1"/>
</dbReference>
<evidence type="ECO:0000256" key="3">
    <source>
        <dbReference type="PROSITE-ProRule" id="PRU00290"/>
    </source>
</evidence>
<dbReference type="GO" id="GO:0016192">
    <property type="term" value="P:vesicle-mediated transport"/>
    <property type="evidence" value="ECO:0007669"/>
    <property type="project" value="InterPro"/>
</dbReference>
<dbReference type="Gene3D" id="1.20.5.110">
    <property type="match status" value="1"/>
</dbReference>
<reference evidence="7" key="1">
    <citation type="submission" date="2016-05" db="EMBL/GenBank/DDBJ databases">
        <authorList>
            <person name="Lavstsen T."/>
            <person name="Jespersen J.S."/>
        </authorList>
    </citation>
    <scope>NUCLEOTIDE SEQUENCE</scope>
    <source>
        <tissue evidence="7">Brain</tissue>
    </source>
</reference>
<dbReference type="InterPro" id="IPR042855">
    <property type="entry name" value="V_SNARE_CC"/>
</dbReference>
<feature type="coiled-coil region" evidence="4">
    <location>
        <begin position="1"/>
        <end position="49"/>
    </location>
</feature>
<feature type="domain" description="V-SNARE coiled-coil homology" evidence="6">
    <location>
        <begin position="7"/>
        <end position="67"/>
    </location>
</feature>
<comment type="similarity">
    <text evidence="1">Belongs to the synaptobrevin family.</text>
</comment>
<dbReference type="GO" id="GO:0012505">
    <property type="term" value="C:endomembrane system"/>
    <property type="evidence" value="ECO:0007669"/>
    <property type="project" value="UniProtKB-SubCell"/>
</dbReference>
<dbReference type="Pfam" id="PF00957">
    <property type="entry name" value="Synaptobrevin"/>
    <property type="match status" value="1"/>
</dbReference>
<dbReference type="PRINTS" id="PR00219">
    <property type="entry name" value="SYNAPTOBREVN"/>
</dbReference>
<sequence length="96" mass="11182">MENGKSRLQQRQEEVEEVKEIMLENMNKADERHNKLSDLEVQADELMEKGKVFEKTTYKIKEQKRCQNQKMKRVIIGVAVIAGFVILGIVIFLIFG</sequence>
<keyword evidence="5" id="KW-0472">Membrane</keyword>
<keyword evidence="5" id="KW-1133">Transmembrane helix</keyword>
<dbReference type="GO" id="GO:0016020">
    <property type="term" value="C:membrane"/>
    <property type="evidence" value="ECO:0007669"/>
    <property type="project" value="InterPro"/>
</dbReference>
<keyword evidence="3 4" id="KW-0175">Coiled coil</keyword>
<evidence type="ECO:0000256" key="5">
    <source>
        <dbReference type="SAM" id="Phobius"/>
    </source>
</evidence>
<evidence type="ECO:0000256" key="2">
    <source>
        <dbReference type="ARBA" id="ARBA00046280"/>
    </source>
</evidence>
<keyword evidence="5" id="KW-0812">Transmembrane</keyword>
<accession>A0A1A7YVT1</accession>
<dbReference type="PROSITE" id="PS50892">
    <property type="entry name" value="V_SNARE"/>
    <property type="match status" value="1"/>
</dbReference>
<organism evidence="7">
    <name type="scientific">Iconisemion striatum</name>
    <dbReference type="NCBI Taxonomy" id="60296"/>
    <lineage>
        <taxon>Eukaryota</taxon>
        <taxon>Metazoa</taxon>
        <taxon>Chordata</taxon>
        <taxon>Craniata</taxon>
        <taxon>Vertebrata</taxon>
        <taxon>Euteleostomi</taxon>
        <taxon>Actinopterygii</taxon>
        <taxon>Neopterygii</taxon>
        <taxon>Teleostei</taxon>
        <taxon>Neoteleostei</taxon>
        <taxon>Acanthomorphata</taxon>
        <taxon>Ovalentaria</taxon>
        <taxon>Atherinomorphae</taxon>
        <taxon>Cyprinodontiformes</taxon>
        <taxon>Nothobranchiidae</taxon>
        <taxon>Iconisemion</taxon>
    </lineage>
</organism>
<evidence type="ECO:0000313" key="7">
    <source>
        <dbReference type="EMBL" id="SBP34050.1"/>
    </source>
</evidence>
<dbReference type="InterPro" id="IPR001388">
    <property type="entry name" value="Synaptobrevin-like"/>
</dbReference>
<comment type="subcellular location">
    <subcellularLocation>
        <location evidence="2">Endomembrane system</location>
        <topology evidence="2">Single-pass type IV membrane protein</topology>
    </subcellularLocation>
</comment>
<evidence type="ECO:0000256" key="4">
    <source>
        <dbReference type="SAM" id="Coils"/>
    </source>
</evidence>
<protein>
    <submittedName>
        <fullName evidence="7">Vesicle-associated membrane protein 5</fullName>
    </submittedName>
</protein>
<dbReference type="PANTHER" id="PTHR45701">
    <property type="entry name" value="SYNAPTOBREVIN FAMILY MEMBER"/>
    <property type="match status" value="1"/>
</dbReference>
<dbReference type="EMBL" id="HADW01008245">
    <property type="protein sequence ID" value="SBP09645.1"/>
    <property type="molecule type" value="Transcribed_RNA"/>
</dbReference>
<reference evidence="7" key="2">
    <citation type="submission" date="2016-06" db="EMBL/GenBank/DDBJ databases">
        <title>The genome of a short-lived fish provides insights into sex chromosome evolution and the genetic control of aging.</title>
        <authorList>
            <person name="Reichwald K."/>
            <person name="Felder M."/>
            <person name="Petzold A."/>
            <person name="Koch P."/>
            <person name="Groth M."/>
            <person name="Platzer M."/>
        </authorList>
    </citation>
    <scope>NUCLEOTIDE SEQUENCE</scope>
    <source>
        <tissue evidence="7">Brain</tissue>
    </source>
</reference>
<evidence type="ECO:0000256" key="1">
    <source>
        <dbReference type="ARBA" id="ARBA00008025"/>
    </source>
</evidence>
<feature type="transmembrane region" description="Helical" evidence="5">
    <location>
        <begin position="74"/>
        <end position="95"/>
    </location>
</feature>
<dbReference type="EMBL" id="HADX01011818">
    <property type="protein sequence ID" value="SBP34050.1"/>
    <property type="molecule type" value="Transcribed_RNA"/>
</dbReference>